<accession>A0ABX7PR68</accession>
<evidence type="ECO:0000313" key="4">
    <source>
        <dbReference type="Proteomes" id="UP000662818"/>
    </source>
</evidence>
<keyword evidence="2" id="KW-1133">Transmembrane helix</keyword>
<keyword evidence="2" id="KW-0472">Membrane</keyword>
<evidence type="ECO:0008006" key="5">
    <source>
        <dbReference type="Google" id="ProtNLM"/>
    </source>
</evidence>
<gene>
    <name evidence="3" type="ORF">CFH99_21015</name>
</gene>
<evidence type="ECO:0000313" key="3">
    <source>
        <dbReference type="EMBL" id="QSR28105.1"/>
    </source>
</evidence>
<feature type="transmembrane region" description="Helical" evidence="2">
    <location>
        <begin position="92"/>
        <end position="114"/>
    </location>
</feature>
<dbReference type="RefSeq" id="WP_207006827.1">
    <property type="nucleotide sequence ID" value="NZ_CP022295.1"/>
</dbReference>
<proteinExistence type="predicted"/>
<organism evidence="3 4">
    <name type="scientific">Nocardioides aromaticivorans</name>
    <dbReference type="NCBI Taxonomy" id="200618"/>
    <lineage>
        <taxon>Bacteria</taxon>
        <taxon>Bacillati</taxon>
        <taxon>Actinomycetota</taxon>
        <taxon>Actinomycetes</taxon>
        <taxon>Propionibacteriales</taxon>
        <taxon>Nocardioidaceae</taxon>
        <taxon>Nocardioides</taxon>
    </lineage>
</organism>
<feature type="region of interest" description="Disordered" evidence="1">
    <location>
        <begin position="122"/>
        <end position="159"/>
    </location>
</feature>
<dbReference type="Proteomes" id="UP000662818">
    <property type="component" value="Chromosome"/>
</dbReference>
<evidence type="ECO:0000256" key="2">
    <source>
        <dbReference type="SAM" id="Phobius"/>
    </source>
</evidence>
<feature type="region of interest" description="Disordered" evidence="1">
    <location>
        <begin position="25"/>
        <end position="84"/>
    </location>
</feature>
<keyword evidence="2" id="KW-0812">Transmembrane</keyword>
<keyword evidence="4" id="KW-1185">Reference proteome</keyword>
<protein>
    <recommendedName>
        <fullName evidence="5">Zinc ribbon domain-containing protein</fullName>
    </recommendedName>
</protein>
<dbReference type="EMBL" id="CP022295">
    <property type="protein sequence ID" value="QSR28105.1"/>
    <property type="molecule type" value="Genomic_DNA"/>
</dbReference>
<reference evidence="3 4" key="1">
    <citation type="submission" date="2017-06" db="EMBL/GenBank/DDBJ databases">
        <title>Complete Genome Sequence of the Soil Carbazole-Degrading Bacterium Nocardioides aromaticivorans IC177.</title>
        <authorList>
            <person name="Vejarano F."/>
            <person name="Suzuki-Minakuchi C."/>
            <person name="Ohtsubo Y."/>
            <person name="Tsuda M."/>
            <person name="Okada K."/>
            <person name="Nojiri H."/>
        </authorList>
    </citation>
    <scope>NUCLEOTIDE SEQUENCE [LARGE SCALE GENOMIC DNA]</scope>
    <source>
        <strain evidence="3 4">IC177</strain>
    </source>
</reference>
<sequence length="305" mass="31719">MNFCTHCGAPRADLVQPCSRCGVAPAAPTQPVSFEKASEVTLPATPGAAPPPPPPAPQPFAPPPVVPLPAAPPPPVGPPVGPPGGRRRGRSVLLVLLAAVLALVVGVGTALLLAGGDDDPAAGGGERASDADGTAGTTPTGAGADDPVTQTAGEASYTCWDGGPAEDVADCGKPRGAEGLVWVFPDADGPRCSATMGNRGAEADCRVRASSGGQVRVHYSEWSDWDAAHAEYSAQDVQGAVTRWRDFFRWYISPRRGDWEYKVALLYRDAPWSVTVYGHSAADRDEVLRQLATRPVGDLMGERKK</sequence>
<evidence type="ECO:0000256" key="1">
    <source>
        <dbReference type="SAM" id="MobiDB-lite"/>
    </source>
</evidence>
<name>A0ABX7PR68_9ACTN</name>
<feature type="compositionally biased region" description="Low complexity" evidence="1">
    <location>
        <begin position="131"/>
        <end position="147"/>
    </location>
</feature>
<feature type="compositionally biased region" description="Pro residues" evidence="1">
    <location>
        <begin position="48"/>
        <end position="82"/>
    </location>
</feature>